<dbReference type="SMART" id="SM00710">
    <property type="entry name" value="PbH1"/>
    <property type="match status" value="5"/>
</dbReference>
<protein>
    <submittedName>
        <fullName evidence="3">T9SS type A sorting domain-containing protein</fullName>
    </submittedName>
</protein>
<feature type="chain" id="PRO_5028860401" evidence="2">
    <location>
        <begin position="21"/>
        <end position="1292"/>
    </location>
</feature>
<evidence type="ECO:0000313" key="4">
    <source>
        <dbReference type="Proteomes" id="UP000515808"/>
    </source>
</evidence>
<evidence type="ECO:0000313" key="3">
    <source>
        <dbReference type="EMBL" id="QNM86072.1"/>
    </source>
</evidence>
<proteinExistence type="predicted"/>
<accession>A0A7G9LBS3</accession>
<dbReference type="KEGG" id="ppec:H9W90_02855"/>
<dbReference type="InterPro" id="IPR006626">
    <property type="entry name" value="PbH1"/>
</dbReference>
<name>A0A7G9LBS3_9FLAO</name>
<feature type="signal peptide" evidence="2">
    <location>
        <begin position="1"/>
        <end position="20"/>
    </location>
</feature>
<gene>
    <name evidence="3" type="ORF">H9W90_02855</name>
</gene>
<evidence type="ECO:0000256" key="2">
    <source>
        <dbReference type="SAM" id="SignalP"/>
    </source>
</evidence>
<dbReference type="Proteomes" id="UP000515808">
    <property type="component" value="Chromosome"/>
</dbReference>
<dbReference type="InterPro" id="IPR012334">
    <property type="entry name" value="Pectin_lyas_fold"/>
</dbReference>
<keyword evidence="1 2" id="KW-0732">Signal</keyword>
<dbReference type="EMBL" id="CP060695">
    <property type="protein sequence ID" value="QNM86072.1"/>
    <property type="molecule type" value="Genomic_DNA"/>
</dbReference>
<dbReference type="InterPro" id="IPR011050">
    <property type="entry name" value="Pectin_lyase_fold/virulence"/>
</dbReference>
<dbReference type="Gene3D" id="2.160.20.10">
    <property type="entry name" value="Single-stranded right-handed beta-helix, Pectin lyase-like"/>
    <property type="match status" value="1"/>
</dbReference>
<dbReference type="RefSeq" id="WP_187482963.1">
    <property type="nucleotide sequence ID" value="NZ_CP060695.1"/>
</dbReference>
<keyword evidence="4" id="KW-1185">Reference proteome</keyword>
<organism evidence="3 4">
    <name type="scientific">Polaribacter pectinis</name>
    <dbReference type="NCBI Taxonomy" id="2738844"/>
    <lineage>
        <taxon>Bacteria</taxon>
        <taxon>Pseudomonadati</taxon>
        <taxon>Bacteroidota</taxon>
        <taxon>Flavobacteriia</taxon>
        <taxon>Flavobacteriales</taxon>
        <taxon>Flavobacteriaceae</taxon>
    </lineage>
</organism>
<reference evidence="3 4" key="1">
    <citation type="submission" date="2020-08" db="EMBL/GenBank/DDBJ databases">
        <title>Polaribacter sp. L12M9 isolated from gut of the Korean scallop.</title>
        <authorList>
            <person name="Jeong Y.S."/>
        </authorList>
    </citation>
    <scope>NUCLEOTIDE SEQUENCE [LARGE SCALE GENOMIC DNA]</scope>
    <source>
        <strain evidence="3 4">L12M9</strain>
    </source>
</reference>
<dbReference type="InterPro" id="IPR026444">
    <property type="entry name" value="Secre_tail"/>
</dbReference>
<dbReference type="SUPFAM" id="SSF51126">
    <property type="entry name" value="Pectin lyase-like"/>
    <property type="match status" value="1"/>
</dbReference>
<sequence>MTKKYFFLIVTLLLSTISIAQVTWTFNDNTIQGWTVANLDVDTTPNTHINLKTNTGNNPKFSQTAASVDAVALKFAIIKMRVATGGPDFLQVKYGSKFSATTLTPGTGNFETYVVNMTNGNWTGIQNDIQLAFRKKDNTASGAAYTSDDIDIDIQEISFVENIFDGATELYVDLESGNDNSFGTSASPLKTIKYALNTAAANNIANVYVKSGTYNLTKSIEITAAATTPIVLSPEPNGTVKINTIAQKGITIDGAKNIEIKGFELDGKSNNTNHWVFVSQYVWLPQNTTDEITGSGIAIRVQNGEDIKITNNVFHDFYQKAINIENGRYLKIEGNIIHNIGLTSLSGGHGIMRQQGFGSFDDADDVNKYRWEIDGNLIFNVHQRIYSWVPAKGFLNMTLDEGKPILIDETPKHDTGMKARINNNVVAYAKIDAIRLKPTNNLEVTNNTVYTRGHHADGITDTANGFDEAKYGTPYLNFQANNNAVDVYDQKQTYELGDADGSTGSSFSGNIAAFGTVTATPASVATVQNATLFKNPENGDFSLSDASLSGVGIDPAVLSSLIARADDFKVTVENDNWEHEHKKMMQTLLDNIPGLEDGVSGNETKFTDSGTYGDSDLEDGKGRKSLYFTVNATWWAATDKPDDGFDLDRVGTYAAYDGKYEIVVPEDYSDWYDKIIVDHKRGGTGGTTYERLRYGESVIHQNKIFPDNNLYVVEIETNTKYHKTEAKGFDITLDGDIFFDFKYIPEGYEVFDIMTADNITTANTTGDLFDNVKFKDYTGSYDLIVVPATATEPAKLRLKLTNIATTTWTGGDDTNDWNTAANWDTNAVPPTTSHVVIPSGLSKYPTTNGDITVNSIEINSGASFVLGGAVTGEVTYERDLPTTDWYLVASPVSGETISNFRTNHDLAQNNTKTIFGFAPFLNNGSTPWDYITSSTTGNIEEGKGYSMKLKESNSVRFTGTANSANLDFGITTGDRNNFNLLGNPYTAYLNSNTFTNNNSTFLTEKTVWIWSQDKYKAYNSLNSIEIAPTQGFFVEASGNNDVTFNIGNQSHNNSSDTFMRQTSEEYINFELFVANDKTTESTKVFYVEDKTTGFDNGYDSSIFGGTSYDFRLFTELVSDNDGKKLGIQALPNSNYENMVVPVGIIAENGEEITFSANINNFPTNINVFLEDRTNNIFTNLSESSYKTTLNSASNGIGQFYIHTGPSTLSINNIKTVKNINLYKLDISTIKIVGLPEGRTYFKLYNTLGKEVFSSTFESNGVHEISLPDFAKGLYIVKLNTEIGLVSKKVFLE</sequence>
<evidence type="ECO:0000256" key="1">
    <source>
        <dbReference type="ARBA" id="ARBA00022729"/>
    </source>
</evidence>
<dbReference type="NCBIfam" id="TIGR04183">
    <property type="entry name" value="Por_Secre_tail"/>
    <property type="match status" value="1"/>
</dbReference>